<accession>A0ABW6PN18</accession>
<evidence type="ECO:0000256" key="1">
    <source>
        <dbReference type="SAM" id="SignalP"/>
    </source>
</evidence>
<gene>
    <name evidence="2" type="ORF">ACFYTF_13320</name>
</gene>
<protein>
    <submittedName>
        <fullName evidence="2">Uncharacterized protein</fullName>
    </submittedName>
</protein>
<dbReference type="PROSITE" id="PS51318">
    <property type="entry name" value="TAT"/>
    <property type="match status" value="1"/>
</dbReference>
<reference evidence="2 3" key="1">
    <citation type="submission" date="2024-10" db="EMBL/GenBank/DDBJ databases">
        <title>The Natural Products Discovery Center: Release of the First 8490 Sequenced Strains for Exploring Actinobacteria Biosynthetic Diversity.</title>
        <authorList>
            <person name="Kalkreuter E."/>
            <person name="Kautsar S.A."/>
            <person name="Yang D."/>
            <person name="Bader C.D."/>
            <person name="Teijaro C.N."/>
            <person name="Fluegel L."/>
            <person name="Davis C.M."/>
            <person name="Simpson J.R."/>
            <person name="Lauterbach L."/>
            <person name="Steele A.D."/>
            <person name="Gui C."/>
            <person name="Meng S."/>
            <person name="Li G."/>
            <person name="Viehrig K."/>
            <person name="Ye F."/>
            <person name="Su P."/>
            <person name="Kiefer A.F."/>
            <person name="Nichols A."/>
            <person name="Cepeda A.J."/>
            <person name="Yan W."/>
            <person name="Fan B."/>
            <person name="Jiang Y."/>
            <person name="Adhikari A."/>
            <person name="Zheng C.-J."/>
            <person name="Schuster L."/>
            <person name="Cowan T.M."/>
            <person name="Smanski M.J."/>
            <person name="Chevrette M.G."/>
            <person name="De Carvalho L.P.S."/>
            <person name="Shen B."/>
        </authorList>
    </citation>
    <scope>NUCLEOTIDE SEQUENCE [LARGE SCALE GENOMIC DNA]</scope>
    <source>
        <strain evidence="2 3">NPDC004045</strain>
    </source>
</reference>
<dbReference type="EMBL" id="JBIAMX010000006">
    <property type="protein sequence ID" value="MFF0543806.1"/>
    <property type="molecule type" value="Genomic_DNA"/>
</dbReference>
<name>A0ABW6PN18_9NOCA</name>
<dbReference type="InterPro" id="IPR006311">
    <property type="entry name" value="TAT_signal"/>
</dbReference>
<dbReference type="RefSeq" id="WP_387700435.1">
    <property type="nucleotide sequence ID" value="NZ_JBIAMX010000006.1"/>
</dbReference>
<evidence type="ECO:0000313" key="3">
    <source>
        <dbReference type="Proteomes" id="UP001601444"/>
    </source>
</evidence>
<keyword evidence="1" id="KW-0732">Signal</keyword>
<comment type="caution">
    <text evidence="2">The sequence shown here is derived from an EMBL/GenBank/DDBJ whole genome shotgun (WGS) entry which is preliminary data.</text>
</comment>
<organism evidence="2 3">
    <name type="scientific">Nocardia thailandica</name>
    <dbReference type="NCBI Taxonomy" id="257275"/>
    <lineage>
        <taxon>Bacteria</taxon>
        <taxon>Bacillati</taxon>
        <taxon>Actinomycetota</taxon>
        <taxon>Actinomycetes</taxon>
        <taxon>Mycobacteriales</taxon>
        <taxon>Nocardiaceae</taxon>
        <taxon>Nocardia</taxon>
    </lineage>
</organism>
<dbReference type="Proteomes" id="UP001601444">
    <property type="component" value="Unassembled WGS sequence"/>
</dbReference>
<proteinExistence type="predicted"/>
<feature type="chain" id="PRO_5046441300" evidence="1">
    <location>
        <begin position="39"/>
        <end position="139"/>
    </location>
</feature>
<sequence length="139" mass="14230">MSDRKNLARRLRTYLGPAGVAAGTAVLALALGAPTAAADVSQLNVLPGVTIGQHTLYGTGCTHQLYARLSTSGSPVTFYEDGILLGTVVPNGGIALLDWVPTTTGPHTIAALQDGVGRGFDLTVGRGFRFGYSCVITGG</sequence>
<keyword evidence="3" id="KW-1185">Reference proteome</keyword>
<evidence type="ECO:0000313" key="2">
    <source>
        <dbReference type="EMBL" id="MFF0543806.1"/>
    </source>
</evidence>
<feature type="signal peptide" evidence="1">
    <location>
        <begin position="1"/>
        <end position="38"/>
    </location>
</feature>